<dbReference type="NCBIfam" id="TIGR01730">
    <property type="entry name" value="RND_mfp"/>
    <property type="match status" value="1"/>
</dbReference>
<dbReference type="Pfam" id="PF25989">
    <property type="entry name" value="YknX_C"/>
    <property type="match status" value="1"/>
</dbReference>
<keyword evidence="2" id="KW-0175">Coiled coil</keyword>
<feature type="transmembrane region" description="Helical" evidence="3">
    <location>
        <begin position="6"/>
        <end position="26"/>
    </location>
</feature>
<organism evidence="7 8">
    <name type="scientific">Aliidiomarina shirensis</name>
    <dbReference type="NCBI Taxonomy" id="1048642"/>
    <lineage>
        <taxon>Bacteria</taxon>
        <taxon>Pseudomonadati</taxon>
        <taxon>Pseudomonadota</taxon>
        <taxon>Gammaproteobacteria</taxon>
        <taxon>Alteromonadales</taxon>
        <taxon>Idiomarinaceae</taxon>
        <taxon>Aliidiomarina</taxon>
    </lineage>
</organism>
<dbReference type="InterPro" id="IPR058792">
    <property type="entry name" value="Beta-barrel_RND_2"/>
</dbReference>
<comment type="similarity">
    <text evidence="1">Belongs to the membrane fusion protein (MFP) (TC 8.A.1) family.</text>
</comment>
<dbReference type="FunFam" id="2.40.30.170:FF:000010">
    <property type="entry name" value="Efflux RND transporter periplasmic adaptor subunit"/>
    <property type="match status" value="1"/>
</dbReference>
<dbReference type="PANTHER" id="PTHR30469:SF16">
    <property type="entry name" value="HAE1 FAMILY EFFLUX PUMP MFP COMPONENT"/>
    <property type="match status" value="1"/>
</dbReference>
<evidence type="ECO:0000256" key="1">
    <source>
        <dbReference type="ARBA" id="ARBA00009477"/>
    </source>
</evidence>
<dbReference type="OrthoDB" id="9806939at2"/>
<dbReference type="RefSeq" id="WP_126807419.1">
    <property type="nucleotide sequence ID" value="NZ_PIPP01000003.1"/>
</dbReference>
<name>A0A432WSH9_9GAMM</name>
<dbReference type="Pfam" id="PF25917">
    <property type="entry name" value="BSH_RND"/>
    <property type="match status" value="1"/>
</dbReference>
<dbReference type="Gene3D" id="1.10.287.470">
    <property type="entry name" value="Helix hairpin bin"/>
    <property type="match status" value="1"/>
</dbReference>
<dbReference type="EMBL" id="PIPP01000003">
    <property type="protein sequence ID" value="RUO36717.1"/>
    <property type="molecule type" value="Genomic_DNA"/>
</dbReference>
<evidence type="ECO:0000313" key="7">
    <source>
        <dbReference type="EMBL" id="RUO36717.1"/>
    </source>
</evidence>
<evidence type="ECO:0000256" key="2">
    <source>
        <dbReference type="SAM" id="Coils"/>
    </source>
</evidence>
<dbReference type="AlphaFoldDB" id="A0A432WSH9"/>
<keyword evidence="8" id="KW-1185">Reference proteome</keyword>
<dbReference type="InterPro" id="IPR006143">
    <property type="entry name" value="RND_pump_MFP"/>
</dbReference>
<feature type="domain" description="YknX-like C-terminal permuted SH3-like" evidence="6">
    <location>
        <begin position="280"/>
        <end position="346"/>
    </location>
</feature>
<keyword evidence="3" id="KW-0812">Transmembrane</keyword>
<keyword evidence="3" id="KW-0472">Membrane</keyword>
<dbReference type="PANTHER" id="PTHR30469">
    <property type="entry name" value="MULTIDRUG RESISTANCE PROTEIN MDTA"/>
    <property type="match status" value="1"/>
</dbReference>
<dbReference type="InterPro" id="IPR058625">
    <property type="entry name" value="MdtA-like_BSH"/>
</dbReference>
<dbReference type="SUPFAM" id="SSF111369">
    <property type="entry name" value="HlyD-like secretion proteins"/>
    <property type="match status" value="1"/>
</dbReference>
<dbReference type="GO" id="GO:1990281">
    <property type="term" value="C:efflux pump complex"/>
    <property type="evidence" value="ECO:0007669"/>
    <property type="project" value="TreeGrafter"/>
</dbReference>
<dbReference type="Proteomes" id="UP000286934">
    <property type="component" value="Unassembled WGS sequence"/>
</dbReference>
<protein>
    <submittedName>
        <fullName evidence="7">Efflux transporter periplasmic adaptor subunit</fullName>
    </submittedName>
</protein>
<feature type="domain" description="CusB-like beta-barrel" evidence="5">
    <location>
        <begin position="199"/>
        <end position="274"/>
    </location>
</feature>
<accession>A0A432WSH9</accession>
<proteinExistence type="inferred from homology"/>
<evidence type="ECO:0000259" key="6">
    <source>
        <dbReference type="Pfam" id="PF25989"/>
    </source>
</evidence>
<gene>
    <name evidence="7" type="ORF">CWE13_07650</name>
</gene>
<evidence type="ECO:0000313" key="8">
    <source>
        <dbReference type="Proteomes" id="UP000286934"/>
    </source>
</evidence>
<feature type="domain" description="Multidrug resistance protein MdtA-like barrel-sandwich hybrid" evidence="4">
    <location>
        <begin position="68"/>
        <end position="188"/>
    </location>
</feature>
<dbReference type="Gene3D" id="2.40.50.100">
    <property type="match status" value="1"/>
</dbReference>
<dbReference type="InterPro" id="IPR058637">
    <property type="entry name" value="YknX-like_C"/>
</dbReference>
<evidence type="ECO:0000256" key="3">
    <source>
        <dbReference type="SAM" id="Phobius"/>
    </source>
</evidence>
<keyword evidence="3" id="KW-1133">Transmembrane helix</keyword>
<dbReference type="GO" id="GO:0015562">
    <property type="term" value="F:efflux transmembrane transporter activity"/>
    <property type="evidence" value="ECO:0007669"/>
    <property type="project" value="TreeGrafter"/>
</dbReference>
<dbReference type="Pfam" id="PF25954">
    <property type="entry name" value="Beta-barrel_RND_2"/>
    <property type="match status" value="1"/>
</dbReference>
<dbReference type="Gene3D" id="2.40.420.20">
    <property type="match status" value="1"/>
</dbReference>
<comment type="caution">
    <text evidence="7">The sequence shown here is derived from an EMBL/GenBank/DDBJ whole genome shotgun (WGS) entry which is preliminary data.</text>
</comment>
<dbReference type="Gene3D" id="2.40.30.170">
    <property type="match status" value="1"/>
</dbReference>
<evidence type="ECO:0000259" key="4">
    <source>
        <dbReference type="Pfam" id="PF25917"/>
    </source>
</evidence>
<evidence type="ECO:0000259" key="5">
    <source>
        <dbReference type="Pfam" id="PF25954"/>
    </source>
</evidence>
<sequence>MSKRSYFTPLSFVVVIVAAIVGYLFFFDDESVVADRDAAAANVVGTQARIMEFRDVIEGLGTAQARESVDVMARVSQSVREIYFSDGEDVEEGQLLVTLQDREEQARVQELEFRLADGRRQLERLRELAQENAASRSMIEEQEVRVQQTEAELEVARSRLAELTIHAPFSGRLGTRQVSPGQLVRPGDVITTLDDISPIYVDFAVPELYLPSLATGQTVAAISAAYPGREFAGEIASVASRVDPVTRSIMVRAAVANEDRELRPGMLLRIELERRVDHTLMIPETAVIPIRNEHFVYKVEDDRAIRTLVTVARRLPGWVEVTSGISEGDMIIVEGTIRVRDGLPVSLTQQ</sequence>
<reference evidence="8" key="1">
    <citation type="journal article" date="2018" name="Front. Microbiol.">
        <title>Genome-Based Analysis Reveals the Taxonomy and Diversity of the Family Idiomarinaceae.</title>
        <authorList>
            <person name="Liu Y."/>
            <person name="Lai Q."/>
            <person name="Shao Z."/>
        </authorList>
    </citation>
    <scope>NUCLEOTIDE SEQUENCE [LARGE SCALE GENOMIC DNA]</scope>
    <source>
        <strain evidence="8">AIS</strain>
    </source>
</reference>
<feature type="coiled-coil region" evidence="2">
    <location>
        <begin position="108"/>
        <end position="166"/>
    </location>
</feature>